<evidence type="ECO:0000256" key="1">
    <source>
        <dbReference type="ARBA" id="ARBA00010641"/>
    </source>
</evidence>
<comment type="subunit">
    <text evidence="2">Interacts transiently with the RNA polymerase catalytic core formed by RpoA, RpoB, RpoC and RpoZ (2 alpha, 1 beta, 1 beta' and 1 omega subunit) to form the RNA polymerase holoenzyme that can initiate transcription.</text>
</comment>
<feature type="domain" description="RNA polymerase sigma factor 70 region 4 type 2" evidence="8">
    <location>
        <begin position="142"/>
        <end position="189"/>
    </location>
</feature>
<evidence type="ECO:0000313" key="11">
    <source>
        <dbReference type="Proteomes" id="UP000530234"/>
    </source>
</evidence>
<dbReference type="Pfam" id="PF04542">
    <property type="entry name" value="Sigma70_r2"/>
    <property type="match status" value="1"/>
</dbReference>
<keyword evidence="11" id="KW-1185">Reference proteome</keyword>
<dbReference type="PANTHER" id="PTHR43133">
    <property type="entry name" value="RNA POLYMERASE ECF-TYPE SIGMA FACTO"/>
    <property type="match status" value="1"/>
</dbReference>
<dbReference type="Gene3D" id="1.10.1740.10">
    <property type="match status" value="1"/>
</dbReference>
<dbReference type="EMBL" id="VKHS01000165">
    <property type="protein sequence ID" value="MBB0229753.1"/>
    <property type="molecule type" value="Genomic_DNA"/>
</dbReference>
<evidence type="ECO:0000256" key="5">
    <source>
        <dbReference type="ARBA" id="ARBA00023163"/>
    </source>
</evidence>
<dbReference type="Gene3D" id="1.10.10.10">
    <property type="entry name" value="Winged helix-like DNA-binding domain superfamily/Winged helix DNA-binding domain"/>
    <property type="match status" value="1"/>
</dbReference>
<comment type="similarity">
    <text evidence="1">Belongs to the sigma-70 factor family. ECF subfamily.</text>
</comment>
<feature type="domain" description="RNA polymerase sigma-70 region 2" evidence="7">
    <location>
        <begin position="17"/>
        <end position="79"/>
    </location>
</feature>
<dbReference type="NCBIfam" id="NF006089">
    <property type="entry name" value="PRK08241.1"/>
    <property type="match status" value="1"/>
</dbReference>
<dbReference type="CDD" id="cd06171">
    <property type="entry name" value="Sigma70_r4"/>
    <property type="match status" value="1"/>
</dbReference>
<proteinExistence type="inferred from homology"/>
<dbReference type="GO" id="GO:0016987">
    <property type="term" value="F:sigma factor activity"/>
    <property type="evidence" value="ECO:0007669"/>
    <property type="project" value="UniProtKB-KW"/>
</dbReference>
<protein>
    <submittedName>
        <fullName evidence="10">Sigma-70 family RNA polymerase sigma factor</fullName>
    </submittedName>
</protein>
<evidence type="ECO:0000256" key="2">
    <source>
        <dbReference type="ARBA" id="ARBA00011344"/>
    </source>
</evidence>
<dbReference type="Pfam" id="PF08281">
    <property type="entry name" value="Sigma70_r4_2"/>
    <property type="match status" value="1"/>
</dbReference>
<evidence type="ECO:0000256" key="4">
    <source>
        <dbReference type="ARBA" id="ARBA00023082"/>
    </source>
</evidence>
<dbReference type="Gene3D" id="3.10.450.50">
    <property type="match status" value="1"/>
</dbReference>
<dbReference type="InterPro" id="IPR014305">
    <property type="entry name" value="RNA_pol_sigma-G_actinobac"/>
</dbReference>
<dbReference type="Proteomes" id="UP000530234">
    <property type="component" value="Unassembled WGS sequence"/>
</dbReference>
<keyword evidence="4" id="KW-0731">Sigma factor</keyword>
<accession>A0A7W3T2T8</accession>
<organism evidence="10 11">
    <name type="scientific">Streptomyces calidiresistens</name>
    <dbReference type="NCBI Taxonomy" id="1485586"/>
    <lineage>
        <taxon>Bacteria</taxon>
        <taxon>Bacillati</taxon>
        <taxon>Actinomycetota</taxon>
        <taxon>Actinomycetes</taxon>
        <taxon>Kitasatosporales</taxon>
        <taxon>Streptomycetaceae</taxon>
        <taxon>Streptomyces</taxon>
    </lineage>
</organism>
<dbReference type="InterPro" id="IPR013324">
    <property type="entry name" value="RNA_pol_sigma_r3/r4-like"/>
</dbReference>
<evidence type="ECO:0000256" key="6">
    <source>
        <dbReference type="SAM" id="MobiDB-lite"/>
    </source>
</evidence>
<dbReference type="InterPro" id="IPR032710">
    <property type="entry name" value="NTF2-like_dom_sf"/>
</dbReference>
<dbReference type="SUPFAM" id="SSF88659">
    <property type="entry name" value="Sigma3 and sigma4 domains of RNA polymerase sigma factors"/>
    <property type="match status" value="1"/>
</dbReference>
<dbReference type="RefSeq" id="WP_182662558.1">
    <property type="nucleotide sequence ID" value="NZ_VKHS01000165.1"/>
</dbReference>
<evidence type="ECO:0000259" key="9">
    <source>
        <dbReference type="Pfam" id="PF12680"/>
    </source>
</evidence>
<evidence type="ECO:0000313" key="10">
    <source>
        <dbReference type="EMBL" id="MBB0229753.1"/>
    </source>
</evidence>
<feature type="region of interest" description="Disordered" evidence="6">
    <location>
        <begin position="81"/>
        <end position="102"/>
    </location>
</feature>
<dbReference type="InterPro" id="IPR037401">
    <property type="entry name" value="SnoaL-like"/>
</dbReference>
<dbReference type="GO" id="GO:0003677">
    <property type="term" value="F:DNA binding"/>
    <property type="evidence" value="ECO:0007669"/>
    <property type="project" value="InterPro"/>
</dbReference>
<dbReference type="Pfam" id="PF12680">
    <property type="entry name" value="SnoaL_2"/>
    <property type="match status" value="1"/>
</dbReference>
<feature type="domain" description="SnoaL-like" evidence="9">
    <location>
        <begin position="216"/>
        <end position="316"/>
    </location>
</feature>
<evidence type="ECO:0000256" key="3">
    <source>
        <dbReference type="ARBA" id="ARBA00023015"/>
    </source>
</evidence>
<dbReference type="AlphaFoldDB" id="A0A7W3T2T8"/>
<comment type="caution">
    <text evidence="10">The sequence shown here is derived from an EMBL/GenBank/DDBJ whole genome shotgun (WGS) entry which is preliminary data.</text>
</comment>
<dbReference type="SUPFAM" id="SSF54427">
    <property type="entry name" value="NTF2-like"/>
    <property type="match status" value="1"/>
</dbReference>
<name>A0A7W3T2T8_9ACTN</name>
<sequence>MTPAAIRAGDEAAFALLVERHHRALRAHCYRMLGSFADAEDTLQETWLRAWRGRHTFRGERGVRPWLYRIATRACLDALTGPGPRRSPVPAVNGTGAPAHSPRAEVTWLEPYPDELLDPPAPEEERPEALALARETIELTFIAALQHLPPRQRAVLILRDVADRSAAETADIMGTSVTSVKSALRRAREGLRDHLPARRSEWRAGPPADRWEREVLRRYLDASRRADLSTLAALLAEDIRQCMPPDHLVFEGREAVLDLWRPVLTGDGAWGEWWCEAIAVNRQPAAINRVRRGTESAWTPVNIDVLRVEGGLITEIVTFTPSVLGTFRRAARAASPEWHVM</sequence>
<dbReference type="InterPro" id="IPR036388">
    <property type="entry name" value="WH-like_DNA-bd_sf"/>
</dbReference>
<dbReference type="PANTHER" id="PTHR43133:SF65">
    <property type="entry name" value="ECF RNA POLYMERASE SIGMA FACTOR SIGG"/>
    <property type="match status" value="1"/>
</dbReference>
<dbReference type="NCBIfam" id="TIGR02960">
    <property type="entry name" value="SigX5"/>
    <property type="match status" value="1"/>
</dbReference>
<gene>
    <name evidence="10" type="ORF">FOE67_09535</name>
</gene>
<dbReference type="SUPFAM" id="SSF88946">
    <property type="entry name" value="Sigma2 domain of RNA polymerase sigma factors"/>
    <property type="match status" value="1"/>
</dbReference>
<dbReference type="NCBIfam" id="TIGR02937">
    <property type="entry name" value="sigma70-ECF"/>
    <property type="match status" value="1"/>
</dbReference>
<dbReference type="GO" id="GO:0006352">
    <property type="term" value="P:DNA-templated transcription initiation"/>
    <property type="evidence" value="ECO:0007669"/>
    <property type="project" value="InterPro"/>
</dbReference>
<dbReference type="InterPro" id="IPR014284">
    <property type="entry name" value="RNA_pol_sigma-70_dom"/>
</dbReference>
<dbReference type="InterPro" id="IPR007627">
    <property type="entry name" value="RNA_pol_sigma70_r2"/>
</dbReference>
<dbReference type="InterPro" id="IPR013249">
    <property type="entry name" value="RNA_pol_sigma70_r4_t2"/>
</dbReference>
<evidence type="ECO:0000259" key="7">
    <source>
        <dbReference type="Pfam" id="PF04542"/>
    </source>
</evidence>
<dbReference type="InterPro" id="IPR039425">
    <property type="entry name" value="RNA_pol_sigma-70-like"/>
</dbReference>
<keyword evidence="3" id="KW-0805">Transcription regulation</keyword>
<reference evidence="11" key="1">
    <citation type="submission" date="2019-10" db="EMBL/GenBank/DDBJ databases">
        <title>Streptomyces sp. nov., a novel actinobacterium isolated from alkaline environment.</title>
        <authorList>
            <person name="Golinska P."/>
        </authorList>
    </citation>
    <scope>NUCLEOTIDE SEQUENCE [LARGE SCALE GENOMIC DNA]</scope>
    <source>
        <strain evidence="11">DSM 42108</strain>
    </source>
</reference>
<keyword evidence="5" id="KW-0804">Transcription</keyword>
<evidence type="ECO:0000259" key="8">
    <source>
        <dbReference type="Pfam" id="PF08281"/>
    </source>
</evidence>
<dbReference type="InterPro" id="IPR013325">
    <property type="entry name" value="RNA_pol_sigma_r2"/>
</dbReference>